<gene>
    <name evidence="2" type="ORF">LCGC14_0503840</name>
</gene>
<protein>
    <recommendedName>
        <fullName evidence="3">Portal protein</fullName>
    </recommendedName>
</protein>
<feature type="region of interest" description="Disordered" evidence="1">
    <location>
        <begin position="760"/>
        <end position="790"/>
    </location>
</feature>
<dbReference type="EMBL" id="LAZR01000596">
    <property type="protein sequence ID" value="KKN63266.1"/>
    <property type="molecule type" value="Genomic_DNA"/>
</dbReference>
<organism evidence="2">
    <name type="scientific">marine sediment metagenome</name>
    <dbReference type="NCBI Taxonomy" id="412755"/>
    <lineage>
        <taxon>unclassified sequences</taxon>
        <taxon>metagenomes</taxon>
        <taxon>ecological metagenomes</taxon>
    </lineage>
</organism>
<name>A0A0F9UQ48_9ZZZZ</name>
<comment type="caution">
    <text evidence="2">The sequence shown here is derived from an EMBL/GenBank/DDBJ whole genome shotgun (WGS) entry which is preliminary data.</text>
</comment>
<feature type="region of interest" description="Disordered" evidence="1">
    <location>
        <begin position="690"/>
        <end position="727"/>
    </location>
</feature>
<accession>A0A0F9UQ48</accession>
<sequence length="790" mass="92071">MAQYTTNSLGVHDSKYYPYPDDMVSPKEKLEYSYGLIYAMAIFHNTQNYGSPLFFNNRKDYWELIDYSQGAQSEDKYMPLLKINPKDRNNTTWVGALRWAIKNYATKRLNIVLSKVSEREYEPIINAVDQGSLDERDEVRSKMKAYMDNRELAEYVSSLVGQNFTPEEVDPELMPETTDELDLWMNTSYKERTSASLEKLVRHHVKRNKYDNIKRLTAYDTFVFGIECAYAGMDINVLPELYHCNPFDILVPPSKYEDFRDIPFVGHMLRPTISEFRKMIGNEFGEDFIKKIIDDQVKTSTTGYKYTQTDYDSYSCNDIPRMELMRFCFKSTDEMVHVARNDNYGNSRLMKKRFEEYRTGKDAVKFQEKYKGKRKLMRTPHDTVYEGYWVVGTDVIFRYGMRSFQERPRGNMGQSSLPYKLFAPNMKNNRTVSTMRQMIPVLDELQSYHVKKQHAIANALPQVWSIDLNALRNAQFKWNNKNMSDQDKIGFLFQTGIFLFDASDRFLPGNNYQPIREMKTNSAQEVLVYIQLIASSLEELDEIIGFNKVTSAGTLRPDTLKGTAEIQERSSEISLDYLYKADREITSELYKSMAILTLQSVKYRKDGYYEAIIGERATKELRAAKKKDYGYNIEPHPTASEWEQLYIEALEAMKNGNIGWDDYLDLKSITNLKEARQVFKVRVRKRDKASAQSEQAKIDSTLQGQSQSNVQAHENQTALEEMKSKNEMKKLEMEGKLKKQEHIYKMRELEKEFKLKGVNEEESDVRKGVTELVKIGEQSKSKEKSGSEKN</sequence>
<reference evidence="2" key="1">
    <citation type="journal article" date="2015" name="Nature">
        <title>Complex archaea that bridge the gap between prokaryotes and eukaryotes.</title>
        <authorList>
            <person name="Spang A."/>
            <person name="Saw J.H."/>
            <person name="Jorgensen S.L."/>
            <person name="Zaremba-Niedzwiedzka K."/>
            <person name="Martijn J."/>
            <person name="Lind A.E."/>
            <person name="van Eijk R."/>
            <person name="Schleper C."/>
            <person name="Guy L."/>
            <person name="Ettema T.J."/>
        </authorList>
    </citation>
    <scope>NUCLEOTIDE SEQUENCE</scope>
</reference>
<evidence type="ECO:0000256" key="1">
    <source>
        <dbReference type="SAM" id="MobiDB-lite"/>
    </source>
</evidence>
<proteinExistence type="predicted"/>
<feature type="compositionally biased region" description="Basic and acidic residues" evidence="1">
    <location>
        <begin position="760"/>
        <end position="769"/>
    </location>
</feature>
<evidence type="ECO:0008006" key="3">
    <source>
        <dbReference type="Google" id="ProtNLM"/>
    </source>
</evidence>
<evidence type="ECO:0000313" key="2">
    <source>
        <dbReference type="EMBL" id="KKN63266.1"/>
    </source>
</evidence>
<feature type="compositionally biased region" description="Polar residues" evidence="1">
    <location>
        <begin position="690"/>
        <end position="718"/>
    </location>
</feature>
<dbReference type="AlphaFoldDB" id="A0A0F9UQ48"/>
<feature type="compositionally biased region" description="Basic and acidic residues" evidence="1">
    <location>
        <begin position="777"/>
        <end position="790"/>
    </location>
</feature>